<evidence type="ECO:0000256" key="6">
    <source>
        <dbReference type="ARBA" id="ARBA00023295"/>
    </source>
</evidence>
<dbReference type="Pfam" id="PF00295">
    <property type="entry name" value="Glyco_hydro_28"/>
    <property type="match status" value="1"/>
</dbReference>
<dbReference type="OMA" id="SWINHIT"/>
<keyword evidence="5 9" id="KW-0378">Hydrolase</keyword>
<dbReference type="Gramene" id="PRQ32032">
    <property type="protein sequence ID" value="PRQ32032"/>
    <property type="gene ID" value="RchiOBHm_Chr5g0041901"/>
</dbReference>
<evidence type="ECO:0000256" key="5">
    <source>
        <dbReference type="ARBA" id="ARBA00022801"/>
    </source>
</evidence>
<dbReference type="InterPro" id="IPR012334">
    <property type="entry name" value="Pectin_lyas_fold"/>
</dbReference>
<evidence type="ECO:0000256" key="7">
    <source>
        <dbReference type="ARBA" id="ARBA00023316"/>
    </source>
</evidence>
<dbReference type="GO" id="GO:0071555">
    <property type="term" value="P:cell wall organization"/>
    <property type="evidence" value="ECO:0007669"/>
    <property type="project" value="UniProtKB-KW"/>
</dbReference>
<dbReference type="InterPro" id="IPR000743">
    <property type="entry name" value="Glyco_hydro_28"/>
</dbReference>
<comment type="similarity">
    <text evidence="2 9">Belongs to the glycosyl hydrolase 28 family.</text>
</comment>
<feature type="signal peptide" evidence="10">
    <location>
        <begin position="1"/>
        <end position="29"/>
    </location>
</feature>
<dbReference type="InterPro" id="IPR006626">
    <property type="entry name" value="PbH1"/>
</dbReference>
<keyword evidence="10" id="KW-0732">Signal</keyword>
<dbReference type="AlphaFoldDB" id="A0A2P6QCY8"/>
<proteinExistence type="inferred from homology"/>
<keyword evidence="3" id="KW-0134">Cell wall</keyword>
<evidence type="ECO:0000313" key="12">
    <source>
        <dbReference type="Proteomes" id="UP000238479"/>
    </source>
</evidence>
<evidence type="ECO:0000313" key="11">
    <source>
        <dbReference type="EMBL" id="PRQ32032.1"/>
    </source>
</evidence>
<sequence length="400" mass="43252">MSLFIKSSSMVIKCIWLLLLLLLINNVQAQMKTFNVNQYGGVADGKTDNSKAFTDAWNQACQNNGGGVVLFQQGIYLVNPLVIEGSCKGPMELQIQGTLLASREYQYSVGIDHWIVFRYIDNLVISGGGTFDGQGASSWPYNDCRKNPQCKALPASLRFDFANNTKIDNITLINSKNTNIHLFAGLNVIISNINISAPADSPNTDGIKVGSSSIVQIYDSIISTGDDCIAFLPESTNLNVTNVHCGPGHGISVGSISSNSITGLNVRNCSFVGTQNGVRIKTKSPSQQGTVAQVTFENIEMDKVNNPIIIDQQYCASSGCSPRKTSEIQITDVKYNNIWGTSNTKIAVLLKCSENKPCQNIELRDIDLNYRGGKKPAKASCLNAKGVAYGKQNPASCLQS</sequence>
<keyword evidence="12" id="KW-1185">Reference proteome</keyword>
<dbReference type="InterPro" id="IPR011050">
    <property type="entry name" value="Pectin_lyase_fold/virulence"/>
</dbReference>
<evidence type="ECO:0000256" key="3">
    <source>
        <dbReference type="ARBA" id="ARBA00022512"/>
    </source>
</evidence>
<evidence type="ECO:0000256" key="2">
    <source>
        <dbReference type="ARBA" id="ARBA00008834"/>
    </source>
</evidence>
<feature type="active site" evidence="8">
    <location>
        <position position="249"/>
    </location>
</feature>
<keyword evidence="4" id="KW-0964">Secreted</keyword>
<dbReference type="STRING" id="74649.A0A2P6QCY8"/>
<comment type="subcellular location">
    <subcellularLocation>
        <location evidence="1">Secreted</location>
        <location evidence="1">Cell wall</location>
    </subcellularLocation>
</comment>
<dbReference type="GO" id="GO:0004650">
    <property type="term" value="F:polygalacturonase activity"/>
    <property type="evidence" value="ECO:0007669"/>
    <property type="project" value="UniProtKB-EC"/>
</dbReference>
<evidence type="ECO:0000256" key="1">
    <source>
        <dbReference type="ARBA" id="ARBA00004191"/>
    </source>
</evidence>
<dbReference type="GO" id="GO:0005975">
    <property type="term" value="P:carbohydrate metabolic process"/>
    <property type="evidence" value="ECO:0007669"/>
    <property type="project" value="InterPro"/>
</dbReference>
<feature type="chain" id="PRO_5015127628" evidence="10">
    <location>
        <begin position="30"/>
        <end position="400"/>
    </location>
</feature>
<reference evidence="11 12" key="1">
    <citation type="journal article" date="2018" name="Nat. Genet.">
        <title>The Rosa genome provides new insights in the design of modern roses.</title>
        <authorList>
            <person name="Bendahmane M."/>
        </authorList>
    </citation>
    <scope>NUCLEOTIDE SEQUENCE [LARGE SCALE GENOMIC DNA]</scope>
    <source>
        <strain evidence="12">cv. Old Blush</strain>
    </source>
</reference>
<dbReference type="EC" id="3.2.1.15" evidence="11"/>
<dbReference type="Proteomes" id="UP000238479">
    <property type="component" value="Chromosome 5"/>
</dbReference>
<name>A0A2P6QCY8_ROSCH</name>
<dbReference type="Gene3D" id="2.160.20.10">
    <property type="entry name" value="Single-stranded right-handed beta-helix, Pectin lyase-like"/>
    <property type="match status" value="1"/>
</dbReference>
<dbReference type="EMBL" id="PDCK01000043">
    <property type="protein sequence ID" value="PRQ32032.1"/>
    <property type="molecule type" value="Genomic_DNA"/>
</dbReference>
<gene>
    <name evidence="11" type="ORF">RchiOBHm_Chr5g0041901</name>
</gene>
<evidence type="ECO:0000256" key="10">
    <source>
        <dbReference type="SAM" id="SignalP"/>
    </source>
</evidence>
<evidence type="ECO:0000256" key="9">
    <source>
        <dbReference type="RuleBase" id="RU361169"/>
    </source>
</evidence>
<dbReference type="PANTHER" id="PTHR31375">
    <property type="match status" value="1"/>
</dbReference>
<dbReference type="SUPFAM" id="SSF51126">
    <property type="entry name" value="Pectin lyase-like"/>
    <property type="match status" value="1"/>
</dbReference>
<dbReference type="SMART" id="SM00710">
    <property type="entry name" value="PbH1"/>
    <property type="match status" value="6"/>
</dbReference>
<organism evidence="11 12">
    <name type="scientific">Rosa chinensis</name>
    <name type="common">China rose</name>
    <dbReference type="NCBI Taxonomy" id="74649"/>
    <lineage>
        <taxon>Eukaryota</taxon>
        <taxon>Viridiplantae</taxon>
        <taxon>Streptophyta</taxon>
        <taxon>Embryophyta</taxon>
        <taxon>Tracheophyta</taxon>
        <taxon>Spermatophyta</taxon>
        <taxon>Magnoliopsida</taxon>
        <taxon>eudicotyledons</taxon>
        <taxon>Gunneridae</taxon>
        <taxon>Pentapetalae</taxon>
        <taxon>rosids</taxon>
        <taxon>fabids</taxon>
        <taxon>Rosales</taxon>
        <taxon>Rosaceae</taxon>
        <taxon>Rosoideae</taxon>
        <taxon>Rosoideae incertae sedis</taxon>
        <taxon>Rosa</taxon>
    </lineage>
</organism>
<keyword evidence="6 9" id="KW-0326">Glycosidase</keyword>
<comment type="caution">
    <text evidence="11">The sequence shown here is derived from an EMBL/GenBank/DDBJ whole genome shotgun (WGS) entry which is preliminary data.</text>
</comment>
<dbReference type="FunFam" id="2.160.20.10:FF:000004">
    <property type="entry name" value="Pectin lyase-like superfamily protein"/>
    <property type="match status" value="1"/>
</dbReference>
<evidence type="ECO:0000256" key="4">
    <source>
        <dbReference type="ARBA" id="ARBA00022525"/>
    </source>
</evidence>
<evidence type="ECO:0000256" key="8">
    <source>
        <dbReference type="PROSITE-ProRule" id="PRU10052"/>
    </source>
</evidence>
<protein>
    <submittedName>
        <fullName evidence="11">Putative polygalacturonase</fullName>
        <ecNumber evidence="11">3.2.1.15</ecNumber>
    </submittedName>
</protein>
<accession>A0A2P6QCY8</accession>
<keyword evidence="7" id="KW-0961">Cell wall biogenesis/degradation</keyword>
<dbReference type="PROSITE" id="PS00502">
    <property type="entry name" value="POLYGALACTURONASE"/>
    <property type="match status" value="1"/>
</dbReference>